<evidence type="ECO:0000313" key="1">
    <source>
        <dbReference type="EMBL" id="MPM23377.1"/>
    </source>
</evidence>
<dbReference type="NCBIfam" id="TIGR04131">
    <property type="entry name" value="Bac_Flav_CTERM"/>
    <property type="match status" value="1"/>
</dbReference>
<accession>A0A644Y595</accession>
<gene>
    <name evidence="1" type="ORF">SDC9_69849</name>
</gene>
<dbReference type="AlphaFoldDB" id="A0A644Y595"/>
<proteinExistence type="predicted"/>
<name>A0A644Y595_9ZZZZ</name>
<protein>
    <recommendedName>
        <fullName evidence="2">Gliding motility-associated C-terminal domain-containing protein</fullName>
    </recommendedName>
</protein>
<sequence length="101" mass="11482">MLVMIKPSFSFYLPNTFSPNGDGRNDIFRPYGTGWDLDTYSMRIYSRWGKLVFSTTDVSHGWDGKLDNGTEAQQEVYTVMVFINGLDGSDHNYTQGLGLIR</sequence>
<dbReference type="Pfam" id="PF13585">
    <property type="entry name" value="CHU_C"/>
    <property type="match status" value="1"/>
</dbReference>
<dbReference type="InterPro" id="IPR026341">
    <property type="entry name" value="T9SS_type_B"/>
</dbReference>
<comment type="caution">
    <text evidence="1">The sequence shown here is derived from an EMBL/GenBank/DDBJ whole genome shotgun (WGS) entry which is preliminary data.</text>
</comment>
<reference evidence="1" key="1">
    <citation type="submission" date="2019-08" db="EMBL/GenBank/DDBJ databases">
        <authorList>
            <person name="Kucharzyk K."/>
            <person name="Murdoch R.W."/>
            <person name="Higgins S."/>
            <person name="Loffler F."/>
        </authorList>
    </citation>
    <scope>NUCLEOTIDE SEQUENCE</scope>
</reference>
<organism evidence="1">
    <name type="scientific">bioreactor metagenome</name>
    <dbReference type="NCBI Taxonomy" id="1076179"/>
    <lineage>
        <taxon>unclassified sequences</taxon>
        <taxon>metagenomes</taxon>
        <taxon>ecological metagenomes</taxon>
    </lineage>
</organism>
<evidence type="ECO:0008006" key="2">
    <source>
        <dbReference type="Google" id="ProtNLM"/>
    </source>
</evidence>
<dbReference type="EMBL" id="VSSQ01004016">
    <property type="protein sequence ID" value="MPM23377.1"/>
    <property type="molecule type" value="Genomic_DNA"/>
</dbReference>